<organism evidence="1 2">
    <name type="scientific">Termititenax aidoneus</name>
    <dbReference type="NCBI Taxonomy" id="2218524"/>
    <lineage>
        <taxon>Bacteria</taxon>
        <taxon>Bacillati</taxon>
        <taxon>Candidatus Margulisiibacteriota</taxon>
        <taxon>Candidatus Termititenacia</taxon>
        <taxon>Candidatus Termititenacales</taxon>
        <taxon>Candidatus Termititenacaceae</taxon>
        <taxon>Candidatus Termititenax</taxon>
    </lineage>
</organism>
<dbReference type="AlphaFoldDB" id="A0A388T854"/>
<gene>
    <name evidence="1" type="ORF">NO1_0283</name>
</gene>
<dbReference type="Gene3D" id="3.40.630.30">
    <property type="match status" value="1"/>
</dbReference>
<sequence length="148" mass="17436">MYEIKSYNQRGKVFTCAEKEFVDRWYSLVSREFKIISLPRFYDIYKQNNISAFCLEKNGEETGVFAYSFQQDLTGKIIFSEMLVYIKPEYRGDIRLLRKYIDTAESIARDTGCDSLNIGANIGYKDQTWLKILKRWGYQDRSLVKSLA</sequence>
<evidence type="ECO:0000313" key="2">
    <source>
        <dbReference type="Proteomes" id="UP000269352"/>
    </source>
</evidence>
<accession>A0A388T854</accession>
<comment type="caution">
    <text evidence="1">The sequence shown here is derived from an EMBL/GenBank/DDBJ whole genome shotgun (WGS) entry which is preliminary data.</text>
</comment>
<dbReference type="InterPro" id="IPR016181">
    <property type="entry name" value="Acyl_CoA_acyltransferase"/>
</dbReference>
<dbReference type="SUPFAM" id="SSF55729">
    <property type="entry name" value="Acyl-CoA N-acyltransferases (Nat)"/>
    <property type="match status" value="1"/>
</dbReference>
<dbReference type="Proteomes" id="UP000269352">
    <property type="component" value="Unassembled WGS sequence"/>
</dbReference>
<evidence type="ECO:0008006" key="3">
    <source>
        <dbReference type="Google" id="ProtNLM"/>
    </source>
</evidence>
<name>A0A388T854_TERA1</name>
<dbReference type="EMBL" id="BGZN01000002">
    <property type="protein sequence ID" value="GBR72819.1"/>
    <property type="molecule type" value="Genomic_DNA"/>
</dbReference>
<reference evidence="1 2" key="1">
    <citation type="journal article" date="2019" name="ISME J.">
        <title>Genome analyses of uncultured TG2/ZB3 bacteria in 'Margulisbacteria' specifically attached to ectosymbiotic spirochetes of protists in the termite gut.</title>
        <authorList>
            <person name="Utami Y.D."/>
            <person name="Kuwahara H."/>
            <person name="Igai K."/>
            <person name="Murakami T."/>
            <person name="Sugaya K."/>
            <person name="Morikawa T."/>
            <person name="Nagura Y."/>
            <person name="Yuki M."/>
            <person name="Deevong P."/>
            <person name="Inoue T."/>
            <person name="Kihara K."/>
            <person name="Lo N."/>
            <person name="Yamada A."/>
            <person name="Ohkuma M."/>
            <person name="Hongoh Y."/>
        </authorList>
    </citation>
    <scope>NUCLEOTIDE SEQUENCE [LARGE SCALE GENOMIC DNA]</scope>
    <source>
        <strain evidence="1">NkOx7-01</strain>
    </source>
</reference>
<evidence type="ECO:0000313" key="1">
    <source>
        <dbReference type="EMBL" id="GBR72819.1"/>
    </source>
</evidence>
<proteinExistence type="predicted"/>
<protein>
    <recommendedName>
        <fullName evidence="3">N-acetyltransferase domain-containing protein</fullName>
    </recommendedName>
</protein>
<keyword evidence="2" id="KW-1185">Reference proteome</keyword>